<feature type="domain" description="Shedu protein SduA C-terminal" evidence="1">
    <location>
        <begin position="223"/>
        <end position="395"/>
    </location>
</feature>
<sequence>MNFAKTSDGWYFEYQGGADENAWVWTELKNDGSTTISKIFNFVRSDLREPPDDTTDMDDYVYVFDFGKIEGEYVRIPGRMIGSENDVMFPTGTFFKRKLFAAERNISIFGRLSKLLDHRDPIIVGGADPKAIPMEVFEELLRKFPNTYELNRYADARVHTILSTYLDGMKDARGMYEDYLNKKMVVKGGLKLETADLKKLEIEKYVLIRKLINDALENKTDLAEEQWQIYMLSFILLLFPKYIRVLENVTINDYYTREDGKKTPRYIDLALLDANGNLDVIELKKPFDNKILRKGQYRGNNVPTSELSGAIMQAEKYLFHLSKWGIQGERELTKRYAADIPEGMKIRISNPKAIIILGRDTTFGGDMTDGQRLDFEVIKRKYANMMDIITYDDLIRRLDNTIVALGGETVIAKKT</sequence>
<gene>
    <name evidence="2" type="ORF">SAMN04487972_12111</name>
</gene>
<dbReference type="AlphaFoldDB" id="A0A1I0U3W4"/>
<reference evidence="2 3" key="1">
    <citation type="submission" date="2016-10" db="EMBL/GenBank/DDBJ databases">
        <authorList>
            <person name="de Groot N.N."/>
        </authorList>
    </citation>
    <scope>NUCLEOTIDE SEQUENCE [LARGE SCALE GENOMIC DNA]</scope>
    <source>
        <strain evidence="2 3">CGMCC 1.6117</strain>
    </source>
</reference>
<dbReference type="OrthoDB" id="2080979at2"/>
<dbReference type="RefSeq" id="WP_139221715.1">
    <property type="nucleotide sequence ID" value="NZ_FOJO01000021.1"/>
</dbReference>
<organism evidence="2 3">
    <name type="scientific">Paracoccus halophilus</name>
    <dbReference type="NCBI Taxonomy" id="376733"/>
    <lineage>
        <taxon>Bacteria</taxon>
        <taxon>Pseudomonadati</taxon>
        <taxon>Pseudomonadota</taxon>
        <taxon>Alphaproteobacteria</taxon>
        <taxon>Rhodobacterales</taxon>
        <taxon>Paracoccaceae</taxon>
        <taxon>Paracoccus</taxon>
    </lineage>
</organism>
<dbReference type="InterPro" id="IPR025359">
    <property type="entry name" value="SduA_C"/>
</dbReference>
<evidence type="ECO:0000259" key="1">
    <source>
        <dbReference type="Pfam" id="PF14082"/>
    </source>
</evidence>
<accession>A0A1I0U3W4</accession>
<proteinExistence type="predicted"/>
<dbReference type="EMBL" id="FOJO01000021">
    <property type="protein sequence ID" value="SFA58583.1"/>
    <property type="molecule type" value="Genomic_DNA"/>
</dbReference>
<name>A0A1I0U3W4_9RHOB</name>
<evidence type="ECO:0000313" key="2">
    <source>
        <dbReference type="EMBL" id="SFA58583.1"/>
    </source>
</evidence>
<protein>
    <recommendedName>
        <fullName evidence="1">Shedu protein SduA C-terminal domain-containing protein</fullName>
    </recommendedName>
</protein>
<dbReference type="Proteomes" id="UP000182312">
    <property type="component" value="Unassembled WGS sequence"/>
</dbReference>
<evidence type="ECO:0000313" key="3">
    <source>
        <dbReference type="Proteomes" id="UP000182312"/>
    </source>
</evidence>
<dbReference type="Pfam" id="PF14082">
    <property type="entry name" value="SduA_C"/>
    <property type="match status" value="1"/>
</dbReference>